<dbReference type="AlphaFoldDB" id="A0A0D2GPV9"/>
<comment type="caution">
    <text evidence="3">The sequence shown here is derived from an EMBL/GenBank/DDBJ whole genome shotgun (WGS) entry which is preliminary data.</text>
</comment>
<accession>A0A0D2GPV9</accession>
<evidence type="ECO:0000256" key="2">
    <source>
        <dbReference type="SAM" id="SignalP"/>
    </source>
</evidence>
<evidence type="ECO:0000256" key="1">
    <source>
        <dbReference type="SAM" id="Phobius"/>
    </source>
</evidence>
<evidence type="ECO:0000313" key="4">
    <source>
        <dbReference type="Proteomes" id="UP000032214"/>
    </source>
</evidence>
<keyword evidence="1" id="KW-0472">Membrane</keyword>
<keyword evidence="4" id="KW-1185">Reference proteome</keyword>
<protein>
    <submittedName>
        <fullName evidence="3">Uncharacterized protein</fullName>
    </submittedName>
</protein>
<proteinExistence type="predicted"/>
<dbReference type="STRING" id="1306947.J120_00395"/>
<feature type="transmembrane region" description="Helical" evidence="1">
    <location>
        <begin position="36"/>
        <end position="64"/>
    </location>
</feature>
<keyword evidence="1" id="KW-0812">Transmembrane</keyword>
<reference evidence="3 4" key="1">
    <citation type="journal article" date="2013" name="Proc. Natl. Acad. Sci. U.S.A.">
        <title>Candidate phylum TM6 genome recovered from a hospital sink biofilm provides genomic insights into this uncultivated phylum.</title>
        <authorList>
            <person name="McLean J.S."/>
            <person name="Lombardo M.J."/>
            <person name="Badger J.H."/>
            <person name="Edlund A."/>
            <person name="Novotny M."/>
            <person name="Yee-Greenbaum J."/>
            <person name="Vyahhi N."/>
            <person name="Hall A.P."/>
            <person name="Yang Y."/>
            <person name="Dupont C.L."/>
            <person name="Ziegler M.G."/>
            <person name="Chitsaz H."/>
            <person name="Allen A.E."/>
            <person name="Yooseph S."/>
            <person name="Tesler G."/>
            <person name="Pevzner P.A."/>
            <person name="Friedman R.M."/>
            <person name="Nealson K.H."/>
            <person name="Venter J.C."/>
            <person name="Lasken R.S."/>
        </authorList>
    </citation>
    <scope>NUCLEOTIDE SEQUENCE [LARGE SCALE GENOMIC DNA]</scope>
    <source>
        <strain evidence="3 4">TM6SC1</strain>
    </source>
</reference>
<gene>
    <name evidence="3" type="ORF">J120_00395</name>
</gene>
<sequence>MRYSYMFIILSSLSISVCASDTYYNFNSAPVWPRQLAGAISFSLAIGAGMAAAETVAYDAYARITSPEERTPEMCIQVNKKPSLILKRAAVCAAIAGITGYIGYTLTEGGKFLYRIK</sequence>
<dbReference type="Proteomes" id="UP000032214">
    <property type="component" value="Unassembled WGS sequence"/>
</dbReference>
<keyword evidence="2" id="KW-0732">Signal</keyword>
<organism evidence="3 4">
    <name type="scientific">candidate division TM6 bacterium JCVI TM6SC1</name>
    <dbReference type="NCBI Taxonomy" id="1306947"/>
    <lineage>
        <taxon>Bacteria</taxon>
        <taxon>Candidatus Babelota</taxon>
        <taxon>Vermiphilus</taxon>
    </lineage>
</organism>
<dbReference type="EMBL" id="ARQD01000001">
    <property type="protein sequence ID" value="KIX85429.1"/>
    <property type="molecule type" value="Genomic_DNA"/>
</dbReference>
<feature type="signal peptide" evidence="2">
    <location>
        <begin position="1"/>
        <end position="19"/>
    </location>
</feature>
<keyword evidence="1" id="KW-1133">Transmembrane helix</keyword>
<feature type="chain" id="PRO_5002242774" evidence="2">
    <location>
        <begin position="20"/>
        <end position="117"/>
    </location>
</feature>
<feature type="transmembrane region" description="Helical" evidence="1">
    <location>
        <begin position="85"/>
        <end position="104"/>
    </location>
</feature>
<evidence type="ECO:0000313" key="3">
    <source>
        <dbReference type="EMBL" id="KIX85429.1"/>
    </source>
</evidence>
<name>A0A0D2GPV9_9BACT</name>